<proteinExistence type="inferred from homology"/>
<dbReference type="GO" id="GO:0005886">
    <property type="term" value="C:plasma membrane"/>
    <property type="evidence" value="ECO:0007669"/>
    <property type="project" value="UniProtKB-SubCell"/>
</dbReference>
<name>A0A837D7T9_9PSEU</name>
<dbReference type="OMA" id="LATYICW"/>
<evidence type="ECO:0000256" key="4">
    <source>
        <dbReference type="ARBA" id="ARBA00022475"/>
    </source>
</evidence>
<feature type="transmembrane region" description="Helical" evidence="8">
    <location>
        <begin position="58"/>
        <end position="78"/>
    </location>
</feature>
<keyword evidence="7 8" id="KW-0472">Membrane</keyword>
<dbReference type="Pfam" id="PF04066">
    <property type="entry name" value="MrpF_PhaF"/>
    <property type="match status" value="1"/>
</dbReference>
<dbReference type="PANTHER" id="PTHR34702">
    <property type="entry name" value="NA(+)/H(+) ANTIPORTER SUBUNIT F1"/>
    <property type="match status" value="1"/>
</dbReference>
<protein>
    <submittedName>
        <fullName evidence="9">Sodium:proton antiporter</fullName>
    </submittedName>
</protein>
<evidence type="ECO:0000256" key="1">
    <source>
        <dbReference type="ARBA" id="ARBA00004651"/>
    </source>
</evidence>
<gene>
    <name evidence="9" type="ORF">MINT15_28630</name>
</gene>
<keyword evidence="5 8" id="KW-0812">Transmembrane</keyword>
<evidence type="ECO:0000256" key="6">
    <source>
        <dbReference type="ARBA" id="ARBA00022989"/>
    </source>
</evidence>
<feature type="transmembrane region" description="Helical" evidence="8">
    <location>
        <begin position="6"/>
        <end position="24"/>
    </location>
</feature>
<keyword evidence="3" id="KW-0813">Transport</keyword>
<dbReference type="EMBL" id="JRZE01000006">
    <property type="protein sequence ID" value="KHF42661.1"/>
    <property type="molecule type" value="Genomic_DNA"/>
</dbReference>
<evidence type="ECO:0000256" key="8">
    <source>
        <dbReference type="SAM" id="Phobius"/>
    </source>
</evidence>
<comment type="similarity">
    <text evidence="2">Belongs to the CPA3 antiporters (TC 2.A.63) subunit F family.</text>
</comment>
<comment type="subcellular location">
    <subcellularLocation>
        <location evidence="1">Cell membrane</location>
        <topology evidence="1">Multi-pass membrane protein</topology>
    </subcellularLocation>
</comment>
<evidence type="ECO:0000256" key="3">
    <source>
        <dbReference type="ARBA" id="ARBA00022448"/>
    </source>
</evidence>
<evidence type="ECO:0000256" key="5">
    <source>
        <dbReference type="ARBA" id="ARBA00022692"/>
    </source>
</evidence>
<evidence type="ECO:0000313" key="10">
    <source>
        <dbReference type="Proteomes" id="UP000030848"/>
    </source>
</evidence>
<dbReference type="RefSeq" id="WP_015785834.1">
    <property type="nucleotide sequence ID" value="NZ_CALJZO010000120.1"/>
</dbReference>
<keyword evidence="4" id="KW-1003">Cell membrane</keyword>
<reference evidence="9 10" key="1">
    <citation type="submission" date="2014-10" db="EMBL/GenBank/DDBJ databases">
        <title>Genome sequence of Micropolyspora internatus JCM3315.</title>
        <authorList>
            <person name="Shin S.-K."/>
            <person name="Yi H."/>
        </authorList>
    </citation>
    <scope>NUCLEOTIDE SEQUENCE [LARGE SCALE GENOMIC DNA]</scope>
    <source>
        <strain evidence="9 10">JCM 3315</strain>
    </source>
</reference>
<dbReference type="AlphaFoldDB" id="A0A837D7T9"/>
<dbReference type="GO" id="GO:0015385">
    <property type="term" value="F:sodium:proton antiporter activity"/>
    <property type="evidence" value="ECO:0007669"/>
    <property type="project" value="TreeGrafter"/>
</dbReference>
<organism evidence="9 10">
    <name type="scientific">Saccharomonospora viridis</name>
    <dbReference type="NCBI Taxonomy" id="1852"/>
    <lineage>
        <taxon>Bacteria</taxon>
        <taxon>Bacillati</taxon>
        <taxon>Actinomycetota</taxon>
        <taxon>Actinomycetes</taxon>
        <taxon>Pseudonocardiales</taxon>
        <taxon>Pseudonocardiaceae</taxon>
        <taxon>Saccharomonospora</taxon>
    </lineage>
</organism>
<dbReference type="PANTHER" id="PTHR34702:SF1">
    <property type="entry name" value="NA(+)_H(+) ANTIPORTER SUBUNIT F"/>
    <property type="match status" value="1"/>
</dbReference>
<sequence>MTVVFIVTLAILALAGLLTLVRLVKGPWILDRTMALDVLVVLIVAGFAVNMARTESVLTVPILVCTALLGFVGTLSVVRLTEGRKEHR</sequence>
<dbReference type="Proteomes" id="UP000030848">
    <property type="component" value="Unassembled WGS sequence"/>
</dbReference>
<feature type="transmembrane region" description="Helical" evidence="8">
    <location>
        <begin position="36"/>
        <end position="52"/>
    </location>
</feature>
<evidence type="ECO:0000313" key="9">
    <source>
        <dbReference type="EMBL" id="KHF42661.1"/>
    </source>
</evidence>
<evidence type="ECO:0000256" key="7">
    <source>
        <dbReference type="ARBA" id="ARBA00023136"/>
    </source>
</evidence>
<accession>A0A837D7T9</accession>
<dbReference type="OrthoDB" id="3733837at2"/>
<evidence type="ECO:0000256" key="2">
    <source>
        <dbReference type="ARBA" id="ARBA00009212"/>
    </source>
</evidence>
<comment type="caution">
    <text evidence="9">The sequence shown here is derived from an EMBL/GenBank/DDBJ whole genome shotgun (WGS) entry which is preliminary data.</text>
</comment>
<dbReference type="InterPro" id="IPR007208">
    <property type="entry name" value="MrpF/PhaF-like"/>
</dbReference>
<keyword evidence="6 8" id="KW-1133">Transmembrane helix</keyword>